<dbReference type="AlphaFoldDB" id="A0A4R2GSY3"/>
<dbReference type="InterPro" id="IPR013216">
    <property type="entry name" value="Methyltransf_11"/>
</dbReference>
<keyword evidence="2" id="KW-0489">Methyltransferase</keyword>
<evidence type="ECO:0000313" key="2">
    <source>
        <dbReference type="EMBL" id="TCO11730.1"/>
    </source>
</evidence>
<accession>A0A4R2GSY3</accession>
<evidence type="ECO:0000259" key="1">
    <source>
        <dbReference type="Pfam" id="PF08241"/>
    </source>
</evidence>
<gene>
    <name evidence="2" type="ORF">EV666_1114</name>
</gene>
<dbReference type="Proteomes" id="UP000294881">
    <property type="component" value="Unassembled WGS sequence"/>
</dbReference>
<dbReference type="GO" id="GO:0008757">
    <property type="term" value="F:S-adenosylmethionine-dependent methyltransferase activity"/>
    <property type="evidence" value="ECO:0007669"/>
    <property type="project" value="InterPro"/>
</dbReference>
<organism evidence="2 3">
    <name type="scientific">Camelimonas lactis</name>
    <dbReference type="NCBI Taxonomy" id="659006"/>
    <lineage>
        <taxon>Bacteria</taxon>
        <taxon>Pseudomonadati</taxon>
        <taxon>Pseudomonadota</taxon>
        <taxon>Alphaproteobacteria</taxon>
        <taxon>Hyphomicrobiales</taxon>
        <taxon>Chelatococcaceae</taxon>
        <taxon>Camelimonas</taxon>
    </lineage>
</organism>
<comment type="caution">
    <text evidence="2">The sequence shown here is derived from an EMBL/GenBank/DDBJ whole genome shotgun (WGS) entry which is preliminary data.</text>
</comment>
<dbReference type="RefSeq" id="WP_132008336.1">
    <property type="nucleotide sequence ID" value="NZ_JBHUNN010000002.1"/>
</dbReference>
<dbReference type="EMBL" id="SLWL01000011">
    <property type="protein sequence ID" value="TCO11730.1"/>
    <property type="molecule type" value="Genomic_DNA"/>
</dbReference>
<dbReference type="SUPFAM" id="SSF53335">
    <property type="entry name" value="S-adenosyl-L-methionine-dependent methyltransferases"/>
    <property type="match status" value="1"/>
</dbReference>
<keyword evidence="2" id="KW-0808">Transferase</keyword>
<dbReference type="CDD" id="cd02440">
    <property type="entry name" value="AdoMet_MTases"/>
    <property type="match status" value="1"/>
</dbReference>
<dbReference type="InterPro" id="IPR029063">
    <property type="entry name" value="SAM-dependent_MTases_sf"/>
</dbReference>
<dbReference type="PANTHER" id="PTHR42912:SF80">
    <property type="entry name" value="METHYLTRANSFERASE DOMAIN-CONTAINING PROTEIN"/>
    <property type="match status" value="1"/>
</dbReference>
<dbReference type="Gene3D" id="3.40.50.150">
    <property type="entry name" value="Vaccinia Virus protein VP39"/>
    <property type="match status" value="1"/>
</dbReference>
<proteinExistence type="predicted"/>
<reference evidence="2 3" key="1">
    <citation type="submission" date="2019-03" db="EMBL/GenBank/DDBJ databases">
        <title>Genomic Encyclopedia of Type Strains, Phase IV (KMG-IV): sequencing the most valuable type-strain genomes for metagenomic binning, comparative biology and taxonomic classification.</title>
        <authorList>
            <person name="Goeker M."/>
        </authorList>
    </citation>
    <scope>NUCLEOTIDE SEQUENCE [LARGE SCALE GENOMIC DNA]</scope>
    <source>
        <strain evidence="2 3">DSM 22958</strain>
    </source>
</reference>
<feature type="domain" description="Methyltransferase type 11" evidence="1">
    <location>
        <begin position="62"/>
        <end position="158"/>
    </location>
</feature>
<keyword evidence="3" id="KW-1185">Reference proteome</keyword>
<dbReference type="Pfam" id="PF08241">
    <property type="entry name" value="Methyltransf_11"/>
    <property type="match status" value="1"/>
</dbReference>
<dbReference type="GO" id="GO:0032259">
    <property type="term" value="P:methylation"/>
    <property type="evidence" value="ECO:0007669"/>
    <property type="project" value="UniProtKB-KW"/>
</dbReference>
<dbReference type="InterPro" id="IPR050508">
    <property type="entry name" value="Methyltransf_Superfamily"/>
</dbReference>
<protein>
    <submittedName>
        <fullName evidence="2">Phosphatidylethanolamine/phosphatidyl-N-methylethanolamine N-methyltransferase</fullName>
    </submittedName>
</protein>
<dbReference type="OrthoDB" id="9777830at2"/>
<dbReference type="PANTHER" id="PTHR42912">
    <property type="entry name" value="METHYLTRANSFERASE"/>
    <property type="match status" value="1"/>
</dbReference>
<sequence length="227" mass="24241">MGATSGNGDDASGHGFSQPDTSSMKKAYARWAPVYDLTYRRLTAPGRRAAVEAGLACGRTILEVGAGTGMSLEEYPSDCSVIATDLSEDMLKLAMRKVREQGLGHVKGVVVMDGCHLGFPDGAFDAVSAQMMITLVPDPEGALDEFARVLRPGGEIILVNHFGADGGLQARLEEAVAPLVSKVGWSSAFKIARLDAWARQRGDFTRVGVQPLNPFGFFKLVRLRKAG</sequence>
<name>A0A4R2GSY3_9HYPH</name>
<evidence type="ECO:0000313" key="3">
    <source>
        <dbReference type="Proteomes" id="UP000294881"/>
    </source>
</evidence>